<organism evidence="1 2">
    <name type="scientific">Salipiger profundus</name>
    <dbReference type="NCBI Taxonomy" id="1229727"/>
    <lineage>
        <taxon>Bacteria</taxon>
        <taxon>Pseudomonadati</taxon>
        <taxon>Pseudomonadota</taxon>
        <taxon>Alphaproteobacteria</taxon>
        <taxon>Rhodobacterales</taxon>
        <taxon>Roseobacteraceae</taxon>
        <taxon>Salipiger</taxon>
    </lineage>
</organism>
<dbReference type="KEGG" id="tpro:Ga0080559_TMP888"/>
<proteinExistence type="predicted"/>
<dbReference type="Proteomes" id="UP000186559">
    <property type="component" value="Chromosome"/>
</dbReference>
<dbReference type="AlphaFoldDB" id="A0A1U7D0K9"/>
<evidence type="ECO:0000313" key="2">
    <source>
        <dbReference type="Proteomes" id="UP000186559"/>
    </source>
</evidence>
<gene>
    <name evidence="1" type="ORF">Ga0080559_TMP888</name>
</gene>
<protein>
    <submittedName>
        <fullName evidence="1">Uncharacterized protein</fullName>
    </submittedName>
</protein>
<evidence type="ECO:0000313" key="1">
    <source>
        <dbReference type="EMBL" id="APX21684.1"/>
    </source>
</evidence>
<dbReference type="EMBL" id="CP014796">
    <property type="protein sequence ID" value="APX21684.1"/>
    <property type="molecule type" value="Genomic_DNA"/>
</dbReference>
<sequence length="56" mass="6413">MLWMQDMPADWLNDPPWSLRDEVIARLVCSRCGRRGRPAEIRVGWSAGKGSFPQGR</sequence>
<reference evidence="1 2" key="1">
    <citation type="submission" date="2016-03" db="EMBL/GenBank/DDBJ databases">
        <title>Deep-sea bacteria in the southern Pacific.</title>
        <authorList>
            <person name="Tang K."/>
        </authorList>
    </citation>
    <scope>NUCLEOTIDE SEQUENCE [LARGE SCALE GENOMIC DNA]</scope>
    <source>
        <strain evidence="1 2">JLT2016</strain>
    </source>
</reference>
<name>A0A1U7D0K9_9RHOB</name>
<accession>A0A1U7D0K9</accession>
<keyword evidence="2" id="KW-1185">Reference proteome</keyword>